<evidence type="ECO:0000313" key="2">
    <source>
        <dbReference type="EMBL" id="SFM85829.1"/>
    </source>
</evidence>
<keyword evidence="1" id="KW-0175">Coiled coil</keyword>
<dbReference type="RefSeq" id="WP_093390967.1">
    <property type="nucleotide sequence ID" value="NZ_FOTW01000039.1"/>
</dbReference>
<dbReference type="AlphaFoldDB" id="A0A1I4UA06"/>
<reference evidence="2 3" key="1">
    <citation type="submission" date="2016-10" db="EMBL/GenBank/DDBJ databases">
        <authorList>
            <person name="de Groot N.N."/>
        </authorList>
    </citation>
    <scope>NUCLEOTIDE SEQUENCE [LARGE SCALE GENOMIC DNA]</scope>
    <source>
        <strain evidence="2 3">ATCC 43154</strain>
    </source>
</reference>
<proteinExistence type="predicted"/>
<name>A0A1I4UA06_9BURK</name>
<evidence type="ECO:0000256" key="1">
    <source>
        <dbReference type="SAM" id="Coils"/>
    </source>
</evidence>
<feature type="coiled-coil region" evidence="1">
    <location>
        <begin position="68"/>
        <end position="102"/>
    </location>
</feature>
<dbReference type="Proteomes" id="UP000199470">
    <property type="component" value="Unassembled WGS sequence"/>
</dbReference>
<dbReference type="OrthoDB" id="9960790at2"/>
<sequence>MLTKSVKVSEIIIEKSKARRFQSPNQYILHLMEFEEANRGGAQIDIIKSHNALMGFMEMERLMMEKLNHAIRILIEKTEIELQLAEREKAFLRDAMDSAIKKGKWVFKGKD</sequence>
<accession>A0A1I4UA06</accession>
<dbReference type="EMBL" id="FOTW01000039">
    <property type="protein sequence ID" value="SFM85829.1"/>
    <property type="molecule type" value="Genomic_DNA"/>
</dbReference>
<organism evidence="2 3">
    <name type="scientific">Rugamonas rubra</name>
    <dbReference type="NCBI Taxonomy" id="758825"/>
    <lineage>
        <taxon>Bacteria</taxon>
        <taxon>Pseudomonadati</taxon>
        <taxon>Pseudomonadota</taxon>
        <taxon>Betaproteobacteria</taxon>
        <taxon>Burkholderiales</taxon>
        <taxon>Oxalobacteraceae</taxon>
        <taxon>Telluria group</taxon>
        <taxon>Rugamonas</taxon>
    </lineage>
</organism>
<keyword evidence="3" id="KW-1185">Reference proteome</keyword>
<evidence type="ECO:0000313" key="3">
    <source>
        <dbReference type="Proteomes" id="UP000199470"/>
    </source>
</evidence>
<protein>
    <submittedName>
        <fullName evidence="2">Uncharacterized protein</fullName>
    </submittedName>
</protein>
<gene>
    <name evidence="2" type="ORF">SAMN02982985_05560</name>
</gene>